<dbReference type="EMBL" id="JACHXV010000001">
    <property type="protein sequence ID" value="MBB3172573.1"/>
    <property type="molecule type" value="Genomic_DNA"/>
</dbReference>
<evidence type="ECO:0000313" key="3">
    <source>
        <dbReference type="EMBL" id="NVN30932.1"/>
    </source>
</evidence>
<comment type="caution">
    <text evidence="3">The sequence shown here is derived from an EMBL/GenBank/DDBJ whole genome shotgun (WGS) entry which is preliminary data.</text>
</comment>
<dbReference type="Proteomes" id="UP000565205">
    <property type="component" value="Unassembled WGS sequence"/>
</dbReference>
<dbReference type="InterPro" id="IPR011979">
    <property type="entry name" value="Antitox_Xre"/>
</dbReference>
<dbReference type="EMBL" id="JABXXQ010000249">
    <property type="protein sequence ID" value="NVN30932.1"/>
    <property type="molecule type" value="Genomic_DNA"/>
</dbReference>
<dbReference type="Proteomes" id="UP000557688">
    <property type="component" value="Unassembled WGS sequence"/>
</dbReference>
<accession>A0A850NU24</accession>
<dbReference type="RefSeq" id="WP_176624868.1">
    <property type="nucleotide sequence ID" value="NZ_JABXXQ010000249.1"/>
</dbReference>
<evidence type="ECO:0000313" key="5">
    <source>
        <dbReference type="Proteomes" id="UP000565205"/>
    </source>
</evidence>
<keyword evidence="4" id="KW-1185">Reference proteome</keyword>
<dbReference type="AlphaFoldDB" id="A0A850NU24"/>
<feature type="domain" description="Antitoxin Xre/MbcA/ParS-like toxin-binding" evidence="1">
    <location>
        <begin position="107"/>
        <end position="156"/>
    </location>
</feature>
<dbReference type="InterPro" id="IPR024467">
    <property type="entry name" value="Xre/MbcA/ParS-like_toxin-bd"/>
</dbReference>
<reference evidence="3 5" key="1">
    <citation type="submission" date="2020-06" db="EMBL/GenBank/DDBJ databases">
        <title>Description of novel acetic acid bacteria.</title>
        <authorList>
            <person name="Sombolestani A."/>
        </authorList>
    </citation>
    <scope>NUCLEOTIDE SEQUENCE [LARGE SCALE GENOMIC DNA]</scope>
    <source>
        <strain evidence="3 5">LMG 26838</strain>
    </source>
</reference>
<sequence>MSAALEYPLPEHDPFDRAVGLLGGERHLGRRVSGPMDVHDVILEGMPSSAAVCLFAELDHLKVDRAMENAVGFSLRTFQRRRGAPERMLTREQGGKLWLFAEILALASDVLGTQDAAERWLETPAIALERHRPLDLLATPAGTEMVRDLLGRMRTGVYT</sequence>
<gene>
    <name evidence="2" type="ORF">FHR90_000379</name>
    <name evidence="3" type="ORF">HUK83_11385</name>
</gene>
<dbReference type="NCBIfam" id="TIGR02293">
    <property type="entry name" value="TAS_TIGR02293"/>
    <property type="match status" value="1"/>
</dbReference>
<protein>
    <submittedName>
        <fullName evidence="3">DUF2384 domain-containing protein</fullName>
    </submittedName>
    <submittedName>
        <fullName evidence="2">Putative toxin-antitoxin system antitoxin component (TIGR02293 family)</fullName>
    </submittedName>
</protein>
<reference evidence="2 4" key="2">
    <citation type="submission" date="2020-08" db="EMBL/GenBank/DDBJ databases">
        <title>Genomic Encyclopedia of Type Strains, Phase III (KMG-III): the genomes of soil and plant-associated and newly described type strains.</title>
        <authorList>
            <person name="Whitman W."/>
        </authorList>
    </citation>
    <scope>NUCLEOTIDE SEQUENCE [LARGE SCALE GENOMIC DNA]</scope>
    <source>
        <strain evidence="2 4">CECT 8088</strain>
    </source>
</reference>
<dbReference type="Pfam" id="PF09722">
    <property type="entry name" value="Xre_MbcA_ParS_C"/>
    <property type="match status" value="1"/>
</dbReference>
<evidence type="ECO:0000313" key="4">
    <source>
        <dbReference type="Proteomes" id="UP000557688"/>
    </source>
</evidence>
<evidence type="ECO:0000259" key="1">
    <source>
        <dbReference type="Pfam" id="PF09722"/>
    </source>
</evidence>
<evidence type="ECO:0000313" key="2">
    <source>
        <dbReference type="EMBL" id="MBB3172573.1"/>
    </source>
</evidence>
<proteinExistence type="predicted"/>
<organism evidence="3 5">
    <name type="scientific">Endobacter medicaginis</name>
    <dbReference type="NCBI Taxonomy" id="1181271"/>
    <lineage>
        <taxon>Bacteria</taxon>
        <taxon>Pseudomonadati</taxon>
        <taxon>Pseudomonadota</taxon>
        <taxon>Alphaproteobacteria</taxon>
        <taxon>Acetobacterales</taxon>
        <taxon>Acetobacteraceae</taxon>
        <taxon>Endobacter</taxon>
    </lineage>
</organism>
<name>A0A850NU24_9PROT</name>